<accession>A0A6M3M0N4</accession>
<name>A0A6M3M0N4_9ZZZZ</name>
<evidence type="ECO:0000256" key="1">
    <source>
        <dbReference type="SAM" id="Phobius"/>
    </source>
</evidence>
<protein>
    <submittedName>
        <fullName evidence="2">Uncharacterized protein</fullName>
    </submittedName>
</protein>
<dbReference type="AlphaFoldDB" id="A0A6M3M0N4"/>
<keyword evidence="1" id="KW-0472">Membrane</keyword>
<evidence type="ECO:0000313" key="2">
    <source>
        <dbReference type="EMBL" id="QJA98388.1"/>
    </source>
</evidence>
<keyword evidence="1" id="KW-1133">Transmembrane helix</keyword>
<sequence length="68" mass="7064">MTSILVFMAFGFIALFCIAIAGACWDLPDGETVGALAGITAREARILYLTCADIMAGVGLIVGLLEGR</sequence>
<dbReference type="EMBL" id="MT143576">
    <property type="protein sequence ID" value="QJA98388.1"/>
    <property type="molecule type" value="Genomic_DNA"/>
</dbReference>
<feature type="transmembrane region" description="Helical" evidence="1">
    <location>
        <begin position="45"/>
        <end position="65"/>
    </location>
</feature>
<proteinExistence type="predicted"/>
<gene>
    <name evidence="2" type="ORF">MM171A01856_0007</name>
</gene>
<organism evidence="2">
    <name type="scientific">viral metagenome</name>
    <dbReference type="NCBI Taxonomy" id="1070528"/>
    <lineage>
        <taxon>unclassified sequences</taxon>
        <taxon>metagenomes</taxon>
        <taxon>organismal metagenomes</taxon>
    </lineage>
</organism>
<reference evidence="2" key="1">
    <citation type="submission" date="2020-03" db="EMBL/GenBank/DDBJ databases">
        <title>The deep terrestrial virosphere.</title>
        <authorList>
            <person name="Holmfeldt K."/>
            <person name="Nilsson E."/>
            <person name="Simone D."/>
            <person name="Lopez-Fernandez M."/>
            <person name="Wu X."/>
            <person name="de Brujin I."/>
            <person name="Lundin D."/>
            <person name="Andersson A."/>
            <person name="Bertilsson S."/>
            <person name="Dopson M."/>
        </authorList>
    </citation>
    <scope>NUCLEOTIDE SEQUENCE</scope>
    <source>
        <strain evidence="2">MM171A01856</strain>
    </source>
</reference>
<keyword evidence="1" id="KW-0812">Transmembrane</keyword>